<dbReference type="PROSITE" id="PS51676">
    <property type="entry name" value="FF"/>
    <property type="match status" value="1"/>
</dbReference>
<feature type="compositionally biased region" description="Acidic residues" evidence="2">
    <location>
        <begin position="408"/>
        <end position="419"/>
    </location>
</feature>
<feature type="compositionally biased region" description="Pro residues" evidence="2">
    <location>
        <begin position="1"/>
        <end position="17"/>
    </location>
</feature>
<reference evidence="5" key="1">
    <citation type="submission" date="2011-02" db="EMBL/GenBank/DDBJ databases">
        <title>The Genome Sequence of Capsaspora owczarzaki ATCC 30864.</title>
        <authorList>
            <person name="Russ C."/>
            <person name="Cuomo C."/>
            <person name="Burger G."/>
            <person name="Gray M.W."/>
            <person name="Holland P.W.H."/>
            <person name="King N."/>
            <person name="Lang F.B.F."/>
            <person name="Roger A.J."/>
            <person name="Ruiz-Trillo I."/>
            <person name="Young S.K."/>
            <person name="Zeng Q."/>
            <person name="Gargeya S."/>
            <person name="Alvarado L."/>
            <person name="Berlin A."/>
            <person name="Chapman S.B."/>
            <person name="Chen Z."/>
            <person name="Freedman E."/>
            <person name="Gellesch M."/>
            <person name="Goldberg J."/>
            <person name="Griggs A."/>
            <person name="Gujja S."/>
            <person name="Heilman E."/>
            <person name="Heiman D."/>
            <person name="Howarth C."/>
            <person name="Mehta T."/>
            <person name="Neiman D."/>
            <person name="Pearson M."/>
            <person name="Roberts A."/>
            <person name="Saif S."/>
            <person name="Shea T."/>
            <person name="Shenoy N."/>
            <person name="Sisk P."/>
            <person name="Stolte C."/>
            <person name="Sykes S."/>
            <person name="White J."/>
            <person name="Yandava C."/>
            <person name="Haas B."/>
            <person name="Nusbaum C."/>
            <person name="Birren B."/>
        </authorList>
    </citation>
    <scope>NUCLEOTIDE SEQUENCE</scope>
    <source>
        <strain evidence="5">ATCC 30864</strain>
    </source>
</reference>
<evidence type="ECO:0000256" key="2">
    <source>
        <dbReference type="SAM" id="MobiDB-lite"/>
    </source>
</evidence>
<feature type="compositionally biased region" description="Acidic residues" evidence="2">
    <location>
        <begin position="89"/>
        <end position="98"/>
    </location>
</feature>
<feature type="domain" description="FF" evidence="3">
    <location>
        <begin position="522"/>
        <end position="576"/>
    </location>
</feature>
<protein>
    <recommendedName>
        <fullName evidence="3">FF domain-containing protein</fullName>
    </recommendedName>
</protein>
<accession>A0A0D2X1F5</accession>
<dbReference type="InParanoid" id="A0A0D2X1F5"/>
<dbReference type="InterPro" id="IPR002713">
    <property type="entry name" value="FF_domain"/>
</dbReference>
<feature type="region of interest" description="Disordered" evidence="2">
    <location>
        <begin position="206"/>
        <end position="235"/>
    </location>
</feature>
<feature type="region of interest" description="Disordered" evidence="2">
    <location>
        <begin position="1"/>
        <end position="101"/>
    </location>
</feature>
<evidence type="ECO:0000313" key="4">
    <source>
        <dbReference type="EMBL" id="KJE90719.1"/>
    </source>
</evidence>
<dbReference type="Proteomes" id="UP000008743">
    <property type="component" value="Unassembled WGS sequence"/>
</dbReference>
<feature type="compositionally biased region" description="Basic and acidic residues" evidence="2">
    <location>
        <begin position="206"/>
        <end position="216"/>
    </location>
</feature>
<name>A0A0D2X1F5_CAPO3</name>
<dbReference type="Gene3D" id="2.20.70.10">
    <property type="match status" value="2"/>
</dbReference>
<evidence type="ECO:0000259" key="3">
    <source>
        <dbReference type="PROSITE" id="PS51676"/>
    </source>
</evidence>
<dbReference type="GO" id="GO:0005634">
    <property type="term" value="C:nucleus"/>
    <property type="evidence" value="ECO:0007669"/>
    <property type="project" value="TreeGrafter"/>
</dbReference>
<dbReference type="PANTHER" id="PTHR15377">
    <property type="entry name" value="TRANSCRIPTION ELONGATION REGULATOR 1"/>
    <property type="match status" value="1"/>
</dbReference>
<feature type="compositionally biased region" description="Acidic residues" evidence="2">
    <location>
        <begin position="18"/>
        <end position="29"/>
    </location>
</feature>
<feature type="region of interest" description="Disordered" evidence="2">
    <location>
        <begin position="601"/>
        <end position="629"/>
    </location>
</feature>
<dbReference type="OrthoDB" id="63972at2759"/>
<dbReference type="GO" id="GO:0003712">
    <property type="term" value="F:transcription coregulator activity"/>
    <property type="evidence" value="ECO:0007669"/>
    <property type="project" value="TreeGrafter"/>
</dbReference>
<feature type="compositionally biased region" description="Basic and acidic residues" evidence="2">
    <location>
        <begin position="398"/>
        <end position="407"/>
    </location>
</feature>
<sequence length="970" mass="109301">MPPPPPPPMPPPPPPPGEADEDDFDDDQDHLELDSSRAIDGAAPPPPPPPANNDDDDDDDDESDDQQANDDDQDDQDDDSDGDDHPSNDQDDDDDDEDNHVAEPMLDESTAADHHHHHHGDHHDDTVNRAHHDADAGSIRTRDPREAAIDLAWIRVTPATKGLLEAPFADGYDRGAVTVRPKLTNAYHANAITGETSWLRPRAAREAEQAEQERTAARKGPVSDTQTTHAETNNKKKSDTAWLTFQIVDSQGKNGLFYYVNTDTGVATWTCPPEVEADELAMLERKMAWLQLRERQAQEQAGKVKRRGEDAIDRAAAKIAQRKARIKSTQPVEGTDWIVVHTVKDGVFYFNQATRESERDEPDEVTEALMNMMMAEEARLDEAERQANGQSAIAGVDGEGREKREHEHDDDDDDDDDVDNDHSNNDGASNRSSKRPKLDDGDNTDSPVFDAASMTEEERVRLFQAMLAERKVSIFSTWETESAALAKDPRFALVAAKDQRNVFEAWLASRVDEQKQQRSLEKTQLRTKFVDLLLAAKLTHRSRWTDFALKFARDPRFKAIDKHKDREDIFVDFLRKGKAGPNGVIVDNPFATASAASSASSAASTSSSSRKAPSSAASSTSSAGSSKGSASVLDAAGIKQQFMALLREGLPDVDSRTRWWDVKHRVSRDPRYDQVGSATKREDYFEEYVQLRKKETISPEEERRQREERAIREREAKLRTERLQTQRRNDRNQSARIDAVVEQYDALLAETVRRPDITWEHFQSLLEQDSRADLFRNLSSIDLRERFEARVDALVLQSSQAFHAMVRETLQGAIKSAVAEQRDPEMTLSTSLADAMPLLEQHTDFKRLVKLPLVVDEPSDEELAAMQSGLARLEAQYAEAIRFVSNECREEFQQLLTETKSISYKTQESCEARPYEFERLLATLSNDLRFHMLASMEDRRTQWVRDYIRRLHEIGPPAAPTAPKAMDTGR</sequence>
<dbReference type="PhylomeDB" id="A0A0D2X1F5"/>
<organism evidence="4 5">
    <name type="scientific">Capsaspora owczarzaki (strain ATCC 30864)</name>
    <dbReference type="NCBI Taxonomy" id="595528"/>
    <lineage>
        <taxon>Eukaryota</taxon>
        <taxon>Filasterea</taxon>
        <taxon>Capsaspora</taxon>
    </lineage>
</organism>
<evidence type="ECO:0000256" key="1">
    <source>
        <dbReference type="ARBA" id="ARBA00022737"/>
    </source>
</evidence>
<dbReference type="Gene3D" id="1.10.10.440">
    <property type="entry name" value="FF domain"/>
    <property type="match status" value="5"/>
</dbReference>
<dbReference type="AlphaFoldDB" id="A0A0D2X1F5"/>
<proteinExistence type="predicted"/>
<feature type="region of interest" description="Disordered" evidence="2">
    <location>
        <begin position="110"/>
        <end position="129"/>
    </location>
</feature>
<dbReference type="STRING" id="595528.A0A0D2X1F5"/>
<evidence type="ECO:0000313" key="5">
    <source>
        <dbReference type="Proteomes" id="UP000008743"/>
    </source>
</evidence>
<dbReference type="Pfam" id="PF01846">
    <property type="entry name" value="FF"/>
    <property type="match status" value="3"/>
</dbReference>
<dbReference type="InterPro" id="IPR045148">
    <property type="entry name" value="TCRG1-like"/>
</dbReference>
<dbReference type="EMBL" id="KE346361">
    <property type="protein sequence ID" value="KJE90719.1"/>
    <property type="molecule type" value="Genomic_DNA"/>
</dbReference>
<gene>
    <name evidence="4" type="ORF">CAOG_001983</name>
</gene>
<keyword evidence="1" id="KW-0677">Repeat</keyword>
<dbReference type="SUPFAM" id="SSF81698">
    <property type="entry name" value="FF domain"/>
    <property type="match status" value="3"/>
</dbReference>
<dbReference type="GO" id="GO:0070063">
    <property type="term" value="F:RNA polymerase binding"/>
    <property type="evidence" value="ECO:0007669"/>
    <property type="project" value="InterPro"/>
</dbReference>
<feature type="region of interest" description="Disordered" evidence="2">
    <location>
        <begin position="383"/>
        <end position="452"/>
    </location>
</feature>
<dbReference type="RefSeq" id="XP_004364851.1">
    <property type="nucleotide sequence ID" value="XM_004364794.2"/>
</dbReference>
<dbReference type="InterPro" id="IPR036517">
    <property type="entry name" value="FF_domain_sf"/>
</dbReference>
<feature type="compositionally biased region" description="Acidic residues" evidence="2">
    <location>
        <begin position="53"/>
        <end position="82"/>
    </location>
</feature>
<dbReference type="eggNOG" id="KOG0155">
    <property type="taxonomic scope" value="Eukaryota"/>
</dbReference>
<dbReference type="SMART" id="SM00441">
    <property type="entry name" value="FF"/>
    <property type="match status" value="4"/>
</dbReference>
<keyword evidence="5" id="KW-1185">Reference proteome</keyword>
<dbReference type="PANTHER" id="PTHR15377:SF3">
    <property type="entry name" value="WW DOMAIN-CONTAINING PROTEIN"/>
    <property type="match status" value="1"/>
</dbReference>